<dbReference type="AlphaFoldDB" id="A0A381P5C0"/>
<dbReference type="GO" id="GO:0004177">
    <property type="term" value="F:aminopeptidase activity"/>
    <property type="evidence" value="ECO:0007669"/>
    <property type="project" value="TreeGrafter"/>
</dbReference>
<dbReference type="CDD" id="cd02252">
    <property type="entry name" value="nylC_like"/>
    <property type="match status" value="1"/>
</dbReference>
<dbReference type="InterPro" id="IPR016117">
    <property type="entry name" value="ArgJ-like_dom_sf"/>
</dbReference>
<name>A0A381P5C0_9ZZZZ</name>
<dbReference type="PANTHER" id="PTHR36512:SF3">
    <property type="entry name" value="BLR5678 PROTEIN"/>
    <property type="match status" value="1"/>
</dbReference>
<dbReference type="EMBL" id="UINC01000800">
    <property type="protein sequence ID" value="SUZ61408.1"/>
    <property type="molecule type" value="Genomic_DNA"/>
</dbReference>
<evidence type="ECO:0000256" key="1">
    <source>
        <dbReference type="ARBA" id="ARBA00007068"/>
    </source>
</evidence>
<protein>
    <recommendedName>
        <fullName evidence="3">Peptidase T4</fullName>
    </recommendedName>
</protein>
<comment type="similarity">
    <text evidence="1">Belongs to the peptidase S58 family.</text>
</comment>
<dbReference type="InterPro" id="IPR005321">
    <property type="entry name" value="Peptidase_S58_DmpA"/>
</dbReference>
<dbReference type="PANTHER" id="PTHR36512">
    <property type="entry name" value="D-AMINOPEPTIDASE"/>
    <property type="match status" value="1"/>
</dbReference>
<reference evidence="2" key="1">
    <citation type="submission" date="2018-05" db="EMBL/GenBank/DDBJ databases">
        <authorList>
            <person name="Lanie J.A."/>
            <person name="Ng W.-L."/>
            <person name="Kazmierczak K.M."/>
            <person name="Andrzejewski T.M."/>
            <person name="Davidsen T.M."/>
            <person name="Wayne K.J."/>
            <person name="Tettelin H."/>
            <person name="Glass J.I."/>
            <person name="Rusch D."/>
            <person name="Podicherti R."/>
            <person name="Tsui H.-C.T."/>
            <person name="Winkler M.E."/>
        </authorList>
    </citation>
    <scope>NUCLEOTIDE SEQUENCE</scope>
</reference>
<gene>
    <name evidence="2" type="ORF">METZ01_LOCUS14262</name>
</gene>
<proteinExistence type="inferred from homology"/>
<dbReference type="Pfam" id="PF03576">
    <property type="entry name" value="Peptidase_S58"/>
    <property type="match status" value="1"/>
</dbReference>
<accession>A0A381P5C0</accession>
<evidence type="ECO:0008006" key="3">
    <source>
        <dbReference type="Google" id="ProtNLM"/>
    </source>
</evidence>
<organism evidence="2">
    <name type="scientific">marine metagenome</name>
    <dbReference type="NCBI Taxonomy" id="408172"/>
    <lineage>
        <taxon>unclassified sequences</taxon>
        <taxon>metagenomes</taxon>
        <taxon>ecological metagenomes</taxon>
    </lineage>
</organism>
<dbReference type="Gene3D" id="3.60.70.12">
    <property type="entry name" value="L-amino peptidase D-ALA esterase/amidase"/>
    <property type="match status" value="1"/>
</dbReference>
<evidence type="ECO:0000313" key="2">
    <source>
        <dbReference type="EMBL" id="SUZ61408.1"/>
    </source>
</evidence>
<dbReference type="SUPFAM" id="SSF56266">
    <property type="entry name" value="DmpA/ArgJ-like"/>
    <property type="match status" value="1"/>
</dbReference>
<sequence>MFYPGEKNLITDVDNILVGNAEDNIVGTGTTVLITPENSIASADIRGGAPGTRGVGALNPYNLVDTVDAIVLSGGSTWGLEAASSSANLIGKDGKGFRSSPEIKNVPMVPAAILFDLNNGGNKDWGDESPYLNLGIKATENASTDFNLGNTGAGYGAKAGSLKGGLGSSSFVSDKGLQIGGLFAVNSYGSVVNSQTGQFWAATDEIDEEFGNKGVPSSLPEDILSGSSTSGILANNNTTIGIIATNAKLSPKEAKRIAIMAHTGMSRAIRPIHTPVDGDIIFVVSTNSYIKEITFKDINILGELGARVCSRSISRAIYEADSLFDIISWKERYS</sequence>